<keyword evidence="3" id="KW-0472">Membrane</keyword>
<feature type="region of interest" description="Disordered" evidence="2">
    <location>
        <begin position="244"/>
        <end position="270"/>
    </location>
</feature>
<dbReference type="PANTHER" id="PTHR11360">
    <property type="entry name" value="MONOCARBOXYLATE TRANSPORTER"/>
    <property type="match status" value="1"/>
</dbReference>
<accession>A0ABM0JMQ6</accession>
<keyword evidence="3" id="KW-0812">Transmembrane</keyword>
<feature type="transmembrane region" description="Helical" evidence="3">
    <location>
        <begin position="465"/>
        <end position="486"/>
    </location>
</feature>
<dbReference type="InterPro" id="IPR050327">
    <property type="entry name" value="Proton-linked_MCT"/>
</dbReference>
<dbReference type="InterPro" id="IPR020846">
    <property type="entry name" value="MFS_dom"/>
</dbReference>
<evidence type="ECO:0000256" key="1">
    <source>
        <dbReference type="ARBA" id="ARBA00004141"/>
    </source>
</evidence>
<evidence type="ECO:0000259" key="4">
    <source>
        <dbReference type="PROSITE" id="PS50850"/>
    </source>
</evidence>
<feature type="transmembrane region" description="Helical" evidence="3">
    <location>
        <begin position="43"/>
        <end position="64"/>
    </location>
</feature>
<dbReference type="Gene3D" id="1.20.1250.20">
    <property type="entry name" value="MFS general substrate transporter like domains"/>
    <property type="match status" value="2"/>
</dbReference>
<feature type="transmembrane region" description="Helical" evidence="3">
    <location>
        <begin position="163"/>
        <end position="184"/>
    </location>
</feature>
<dbReference type="InterPro" id="IPR011701">
    <property type="entry name" value="MFS"/>
</dbReference>
<evidence type="ECO:0000313" key="6">
    <source>
        <dbReference type="RefSeq" id="XP_005097301.1"/>
    </source>
</evidence>
<evidence type="ECO:0000313" key="5">
    <source>
        <dbReference type="Proteomes" id="UP000694888"/>
    </source>
</evidence>
<name>A0ABM0JMQ6_APLCA</name>
<sequence length="600" mass="64679">MEGGIRGVVIVFAALMVQVLAFGNYACIGIYTVHLLDVFDNDAVSVSLISAIHFAVLLCCGPLASFLMTRITYRKLSLIGASLVVVGMLLTPLIVSVPAMCVFFGVIAGLGGCLIYLPSHVLSGMYYDKYRSLATGVATAGTALGATIMPLIVGVLIEEYTWRGSLVIVAGIDAHLFIFALLMLPPPNPSNLPDLSASYSSIGSTTEDCEPGRAPEKFDEAVTEIPLKDNASVLSKRSSIVSDSSASEAQYRQRRERHDSSGLQRNSSVRSNSFRLRDSNASYALRRQSRPRSLLFAPTDDISRILAPSYIHWSPFWDQDSQPAFHFGDDELLHDIPETEILSICSDSADGISSNDKGSPLSSKTTQNTLQSGQASMIERNKESFKEQLKKHIAILTDFRFAIYFVSTIIWSLTTTMFFTFGPELIVIKGYSPQESAFVFTFFGVGQLVGCIIISILGNLFGRRIIIYVVTNILTGVFLGVVPLAYSFVELSVVLVLLGLAYGGILALYMSVMVDLLGVADMEVGLGYVLLASGLGCFSGPPLGGVISQAYGGYDEGFYLSGVLSVIGGVIMGLLYVPACRSKTEHTDSETAIQSNKSTA</sequence>
<feature type="transmembrane region" description="Helical" evidence="3">
    <location>
        <begin position="401"/>
        <end position="422"/>
    </location>
</feature>
<feature type="transmembrane region" description="Helical" evidence="3">
    <location>
        <begin position="526"/>
        <end position="551"/>
    </location>
</feature>
<feature type="region of interest" description="Disordered" evidence="2">
    <location>
        <begin position="353"/>
        <end position="373"/>
    </location>
</feature>
<reference evidence="6" key="1">
    <citation type="submission" date="2025-08" db="UniProtKB">
        <authorList>
            <consortium name="RefSeq"/>
        </authorList>
    </citation>
    <scope>IDENTIFICATION</scope>
</reference>
<keyword evidence="5" id="KW-1185">Reference proteome</keyword>
<dbReference type="PROSITE" id="PS50850">
    <property type="entry name" value="MFS"/>
    <property type="match status" value="1"/>
</dbReference>
<feature type="transmembrane region" description="Helical" evidence="3">
    <location>
        <begin position="437"/>
        <end position="458"/>
    </location>
</feature>
<feature type="domain" description="Major facilitator superfamily (MFS) profile" evidence="4">
    <location>
        <begin position="400"/>
        <end position="600"/>
    </location>
</feature>
<feature type="transmembrane region" description="Helical" evidence="3">
    <location>
        <begin position="492"/>
        <end position="514"/>
    </location>
</feature>
<feature type="transmembrane region" description="Helical" evidence="3">
    <location>
        <begin position="7"/>
        <end position="31"/>
    </location>
</feature>
<protein>
    <submittedName>
        <fullName evidence="6">Monocarboxylate transporter 14</fullName>
    </submittedName>
</protein>
<feature type="transmembrane region" description="Helical" evidence="3">
    <location>
        <begin position="76"/>
        <end position="96"/>
    </location>
</feature>
<proteinExistence type="predicted"/>
<dbReference type="RefSeq" id="XP_005097301.1">
    <property type="nucleotide sequence ID" value="XM_005097244.2"/>
</dbReference>
<comment type="subcellular location">
    <subcellularLocation>
        <location evidence="1">Membrane</location>
        <topology evidence="1">Multi-pass membrane protein</topology>
    </subcellularLocation>
</comment>
<keyword evidence="3" id="KW-1133">Transmembrane helix</keyword>
<feature type="compositionally biased region" description="Polar residues" evidence="2">
    <location>
        <begin position="261"/>
        <end position="270"/>
    </location>
</feature>
<feature type="transmembrane region" description="Helical" evidence="3">
    <location>
        <begin position="133"/>
        <end position="157"/>
    </location>
</feature>
<dbReference type="GeneID" id="101861501"/>
<evidence type="ECO:0000256" key="3">
    <source>
        <dbReference type="SAM" id="Phobius"/>
    </source>
</evidence>
<gene>
    <name evidence="6" type="primary">LOC101861501</name>
</gene>
<evidence type="ECO:0000256" key="2">
    <source>
        <dbReference type="SAM" id="MobiDB-lite"/>
    </source>
</evidence>
<dbReference type="Pfam" id="PF07690">
    <property type="entry name" value="MFS_1"/>
    <property type="match status" value="2"/>
</dbReference>
<dbReference type="SUPFAM" id="SSF103473">
    <property type="entry name" value="MFS general substrate transporter"/>
    <property type="match status" value="1"/>
</dbReference>
<feature type="transmembrane region" description="Helical" evidence="3">
    <location>
        <begin position="557"/>
        <end position="577"/>
    </location>
</feature>
<feature type="compositionally biased region" description="Basic and acidic residues" evidence="2">
    <location>
        <begin position="251"/>
        <end position="260"/>
    </location>
</feature>
<feature type="transmembrane region" description="Helical" evidence="3">
    <location>
        <begin position="102"/>
        <end position="121"/>
    </location>
</feature>
<dbReference type="Proteomes" id="UP000694888">
    <property type="component" value="Unplaced"/>
</dbReference>
<dbReference type="InterPro" id="IPR036259">
    <property type="entry name" value="MFS_trans_sf"/>
</dbReference>
<dbReference type="PANTHER" id="PTHR11360:SF284">
    <property type="entry name" value="EG:103B4.3 PROTEIN-RELATED"/>
    <property type="match status" value="1"/>
</dbReference>
<organism evidence="5 6">
    <name type="scientific">Aplysia californica</name>
    <name type="common">California sea hare</name>
    <dbReference type="NCBI Taxonomy" id="6500"/>
    <lineage>
        <taxon>Eukaryota</taxon>
        <taxon>Metazoa</taxon>
        <taxon>Spiralia</taxon>
        <taxon>Lophotrochozoa</taxon>
        <taxon>Mollusca</taxon>
        <taxon>Gastropoda</taxon>
        <taxon>Heterobranchia</taxon>
        <taxon>Euthyneura</taxon>
        <taxon>Tectipleura</taxon>
        <taxon>Aplysiida</taxon>
        <taxon>Aplysioidea</taxon>
        <taxon>Aplysiidae</taxon>
        <taxon>Aplysia</taxon>
    </lineage>
</organism>